<dbReference type="GO" id="GO:0061158">
    <property type="term" value="P:3'-UTR-mediated mRNA destabilization"/>
    <property type="evidence" value="ECO:0007669"/>
    <property type="project" value="EnsemblFungi"/>
</dbReference>
<dbReference type="PROSITE" id="PS50102">
    <property type="entry name" value="RRM"/>
    <property type="match status" value="4"/>
</dbReference>
<dbReference type="InterPro" id="IPR039171">
    <property type="entry name" value="Cwc2/Slt11"/>
</dbReference>
<dbReference type="GO" id="GO:0005634">
    <property type="term" value="C:nucleus"/>
    <property type="evidence" value="ECO:0007669"/>
    <property type="project" value="EnsemblFungi"/>
</dbReference>
<dbReference type="AlphaFoldDB" id="A0A1E4TQG9"/>
<organism evidence="6 7">
    <name type="scientific">Pachysolen tannophilus NRRL Y-2460</name>
    <dbReference type="NCBI Taxonomy" id="669874"/>
    <lineage>
        <taxon>Eukaryota</taxon>
        <taxon>Fungi</taxon>
        <taxon>Dikarya</taxon>
        <taxon>Ascomycota</taxon>
        <taxon>Saccharomycotina</taxon>
        <taxon>Pichiomycetes</taxon>
        <taxon>Pachysolenaceae</taxon>
        <taxon>Pachysolen</taxon>
    </lineage>
</organism>
<dbReference type="STRING" id="669874.A0A1E4TQG9"/>
<dbReference type="InterPro" id="IPR035979">
    <property type="entry name" value="RBD_domain_sf"/>
</dbReference>
<dbReference type="SUPFAM" id="SSF54928">
    <property type="entry name" value="RNA-binding domain, RBD"/>
    <property type="match status" value="3"/>
</dbReference>
<dbReference type="GO" id="GO:0010494">
    <property type="term" value="C:cytoplasmic stress granule"/>
    <property type="evidence" value="ECO:0007669"/>
    <property type="project" value="TreeGrafter"/>
</dbReference>
<dbReference type="Proteomes" id="UP000094236">
    <property type="component" value="Unassembled WGS sequence"/>
</dbReference>
<feature type="domain" description="RRM" evidence="5">
    <location>
        <begin position="458"/>
        <end position="531"/>
    </location>
</feature>
<dbReference type="FunFam" id="3.30.70.330:FF:000047">
    <property type="entry name" value="Differentiation 1 negative regulator"/>
    <property type="match status" value="1"/>
</dbReference>
<dbReference type="SMART" id="SM00360">
    <property type="entry name" value="RRM"/>
    <property type="match status" value="4"/>
</dbReference>
<dbReference type="EMBL" id="KV454017">
    <property type="protein sequence ID" value="ODV94006.1"/>
    <property type="molecule type" value="Genomic_DNA"/>
</dbReference>
<keyword evidence="2 3" id="KW-0694">RNA-binding</keyword>
<accession>A0A1E4TQG9</accession>
<reference evidence="7" key="1">
    <citation type="submission" date="2016-05" db="EMBL/GenBank/DDBJ databases">
        <title>Comparative genomics of biotechnologically important yeasts.</title>
        <authorList>
            <consortium name="DOE Joint Genome Institute"/>
            <person name="Riley R."/>
            <person name="Haridas S."/>
            <person name="Wolfe K.H."/>
            <person name="Lopes M.R."/>
            <person name="Hittinger C.T."/>
            <person name="Goker M."/>
            <person name="Salamov A."/>
            <person name="Wisecaver J."/>
            <person name="Long T.M."/>
            <person name="Aerts A.L."/>
            <person name="Barry K."/>
            <person name="Choi C."/>
            <person name="Clum A."/>
            <person name="Coughlan A.Y."/>
            <person name="Deshpande S."/>
            <person name="Douglass A.P."/>
            <person name="Hanson S.J."/>
            <person name="Klenk H.-P."/>
            <person name="Labutti K."/>
            <person name="Lapidus A."/>
            <person name="Lindquist E."/>
            <person name="Lipzen A."/>
            <person name="Meier-Kolthoff J.P."/>
            <person name="Ohm R.A."/>
            <person name="Otillar R.P."/>
            <person name="Pangilinan J."/>
            <person name="Peng Y."/>
            <person name="Rokas A."/>
            <person name="Rosa C.A."/>
            <person name="Scheuner C."/>
            <person name="Sibirny A.A."/>
            <person name="Slot J.C."/>
            <person name="Stielow J.B."/>
            <person name="Sun H."/>
            <person name="Kurtzman C.P."/>
            <person name="Blackwell M."/>
            <person name="Grigoriev I.V."/>
            <person name="Jeffries T.W."/>
        </authorList>
    </citation>
    <scope>NUCLEOTIDE SEQUENCE [LARGE SCALE GENOMIC DNA]</scope>
    <source>
        <strain evidence="7">NRRL Y-2460</strain>
    </source>
</reference>
<dbReference type="InterPro" id="IPR012677">
    <property type="entry name" value="Nucleotide-bd_a/b_plait_sf"/>
</dbReference>
<feature type="domain" description="RRM" evidence="5">
    <location>
        <begin position="234"/>
        <end position="307"/>
    </location>
</feature>
<name>A0A1E4TQG9_PACTA</name>
<evidence type="ECO:0000313" key="7">
    <source>
        <dbReference type="Proteomes" id="UP000094236"/>
    </source>
</evidence>
<feature type="compositionally biased region" description="Low complexity" evidence="4">
    <location>
        <begin position="96"/>
        <end position="118"/>
    </location>
</feature>
<dbReference type="InterPro" id="IPR000504">
    <property type="entry name" value="RRM_dom"/>
</dbReference>
<dbReference type="GO" id="GO:0000398">
    <property type="term" value="P:mRNA splicing, via spliceosome"/>
    <property type="evidence" value="ECO:0007669"/>
    <property type="project" value="EnsemblFungi"/>
</dbReference>
<dbReference type="PANTHER" id="PTHR14089:SF8">
    <property type="entry name" value="RNA-BINDING PROTEIN MRN1"/>
    <property type="match status" value="1"/>
</dbReference>
<feature type="compositionally biased region" description="Low complexity" evidence="4">
    <location>
        <begin position="68"/>
        <end position="86"/>
    </location>
</feature>
<protein>
    <recommendedName>
        <fullName evidence="5">RRM domain-containing protein</fullName>
    </recommendedName>
</protein>
<evidence type="ECO:0000256" key="3">
    <source>
        <dbReference type="PROSITE-ProRule" id="PRU00176"/>
    </source>
</evidence>
<dbReference type="GO" id="GO:0000932">
    <property type="term" value="C:P-body"/>
    <property type="evidence" value="ECO:0007669"/>
    <property type="project" value="EnsemblFungi"/>
</dbReference>
<feature type="domain" description="RRM" evidence="5">
    <location>
        <begin position="623"/>
        <end position="682"/>
    </location>
</feature>
<evidence type="ECO:0000256" key="4">
    <source>
        <dbReference type="SAM" id="MobiDB-lite"/>
    </source>
</evidence>
<feature type="region of interest" description="Disordered" evidence="4">
    <location>
        <begin position="33"/>
        <end position="118"/>
    </location>
</feature>
<feature type="domain" description="RRM" evidence="5">
    <location>
        <begin position="325"/>
        <end position="406"/>
    </location>
</feature>
<dbReference type="GO" id="GO:0003730">
    <property type="term" value="F:mRNA 3'-UTR binding"/>
    <property type="evidence" value="ECO:0007669"/>
    <property type="project" value="EnsemblFungi"/>
</dbReference>
<feature type="region of interest" description="Disordered" evidence="4">
    <location>
        <begin position="582"/>
        <end position="615"/>
    </location>
</feature>
<dbReference type="PANTHER" id="PTHR14089">
    <property type="entry name" value="PRE-MRNA-SPLICING FACTOR RBM22"/>
    <property type="match status" value="1"/>
</dbReference>
<evidence type="ECO:0000313" key="6">
    <source>
        <dbReference type="EMBL" id="ODV94006.1"/>
    </source>
</evidence>
<dbReference type="Gene3D" id="3.30.70.330">
    <property type="match status" value="4"/>
</dbReference>
<proteinExistence type="predicted"/>
<keyword evidence="7" id="KW-1185">Reference proteome</keyword>
<dbReference type="GO" id="GO:0006338">
    <property type="term" value="P:chromatin remodeling"/>
    <property type="evidence" value="ECO:0007669"/>
    <property type="project" value="EnsemblFungi"/>
</dbReference>
<sequence length="740" mass="80077">MSYPFTSYAQELYSQPQSGAAIIPQHLMMQSPYLSQSRFPPPPPTGNFYAPPHGGIQANNSHPSLLKHGSNSNGSASANGNSNGNSNGHGHGGHGNSNANANGSGSGNVSLNANVNGNANANANNGNANSGVNAGASSDAAAAAHAAGATINGHGGINNPNYYSNNNSNINIVMQEDQYADYNSNGHDYGNGGAMQEYLNYEDYGSNGQLRAGKNANLPPNGANGFQQQGAPSRTVYLGNIPSDITPKELLDHVRSGVIENVKILPAKNCAFISFLDESSALLFHSDAILKRLTIKQNDIRIGWGKNSQLQPVVLNAVNRYGATRNVYLGNLSPDITEEELENDLKDFGPIDTIKIIPEKKIAFVHFTSILTAIRLVQNLPINEKYQDKKIFYGKDRCAFITKTQQHNAAQYLGLNPNYEHLITNADRDFISTALVQQSTAAAAIATSAGGANNLGNRTVYLGNLHPDSTIEEICNVVRGGILQNVRLISERHVCFITFIDPIAAAQFFAMASLHGLIIHNRKIKIGWGKHSGPLSNALTLAVGNGASRNIYVGGLELGDEQEIDEEVEFDEKSNIDLNNEIAKEQDEENKETESQTQENGIEIPSSVKTEHGESKSSKIVYTASKLRNDFGEFGEIEQINFYIEKNCAFVNFTNISNAIKAIDGIKYNKDYENLKINFGKDRCGNIPRQFQNGSSSGEINNSNNLRFKGSIGKEGEFTHDGSFSDLNGNINTEDFLEDN</sequence>
<keyword evidence="1" id="KW-0677">Repeat</keyword>
<evidence type="ECO:0000259" key="5">
    <source>
        <dbReference type="PROSITE" id="PS50102"/>
    </source>
</evidence>
<dbReference type="GO" id="GO:1990394">
    <property type="term" value="P:cellular response to cell wall damage"/>
    <property type="evidence" value="ECO:0007669"/>
    <property type="project" value="EnsemblFungi"/>
</dbReference>
<evidence type="ECO:0000256" key="1">
    <source>
        <dbReference type="ARBA" id="ARBA00022737"/>
    </source>
</evidence>
<dbReference type="Pfam" id="PF00076">
    <property type="entry name" value="RRM_1"/>
    <property type="match status" value="2"/>
</dbReference>
<dbReference type="OrthoDB" id="6407164at2759"/>
<dbReference type="FunFam" id="3.30.70.330:FF:000120">
    <property type="entry name" value="Negative regulator of differentiation 1"/>
    <property type="match status" value="1"/>
</dbReference>
<gene>
    <name evidence="6" type="ORF">PACTADRAFT_51744</name>
</gene>
<evidence type="ECO:0000256" key="2">
    <source>
        <dbReference type="ARBA" id="ARBA00022884"/>
    </source>
</evidence>